<dbReference type="InterPro" id="IPR022677">
    <property type="entry name" value="NMT_C"/>
</dbReference>
<evidence type="ECO:0000256" key="11">
    <source>
        <dbReference type="RuleBase" id="RU000586"/>
    </source>
</evidence>
<dbReference type="PANTHER" id="PTHR11377:SF5">
    <property type="entry name" value="GLYCYLPEPTIDE N-TETRADECANOYLTRANSFERASE"/>
    <property type="match status" value="1"/>
</dbReference>
<reference evidence="18" key="2">
    <citation type="submission" date="2020-04" db="EMBL/GenBank/DDBJ databases">
        <authorList>
            <consortium name="NCBI Genome Project"/>
        </authorList>
    </citation>
    <scope>NUCLEOTIDE SEQUENCE</scope>
    <source>
        <strain evidence="18">CBS 304.34</strain>
    </source>
</reference>
<feature type="compositionally biased region" description="Low complexity" evidence="13">
    <location>
        <begin position="1"/>
        <end position="25"/>
    </location>
</feature>
<evidence type="ECO:0000313" key="16">
    <source>
        <dbReference type="EMBL" id="KAF2814844.1"/>
    </source>
</evidence>
<evidence type="ECO:0000256" key="3">
    <source>
        <dbReference type="ARBA" id="ARBA00009469"/>
    </source>
</evidence>
<evidence type="ECO:0000256" key="2">
    <source>
        <dbReference type="ARBA" id="ARBA00004496"/>
    </source>
</evidence>
<proteinExistence type="inferred from homology"/>
<comment type="similarity">
    <text evidence="3 12">Belongs to the NMT family.</text>
</comment>
<keyword evidence="7" id="KW-0963">Cytoplasm</keyword>
<dbReference type="Pfam" id="PF02799">
    <property type="entry name" value="NMT_C"/>
    <property type="match status" value="1"/>
</dbReference>
<evidence type="ECO:0000256" key="1">
    <source>
        <dbReference type="ARBA" id="ARBA00003900"/>
    </source>
</evidence>
<dbReference type="Gene3D" id="3.40.630.30">
    <property type="match status" value="2"/>
</dbReference>
<reference evidence="16 18" key="1">
    <citation type="journal article" date="2020" name="Stud. Mycol.">
        <title>101 Dothideomycetes genomes: a test case for predicting lifestyles and emergence of pathogens.</title>
        <authorList>
            <person name="Haridas S."/>
            <person name="Albert R."/>
            <person name="Binder M."/>
            <person name="Bloem J."/>
            <person name="Labutti K."/>
            <person name="Salamov A."/>
            <person name="Andreopoulos B."/>
            <person name="Baker S."/>
            <person name="Barry K."/>
            <person name="Bills G."/>
            <person name="Bluhm B."/>
            <person name="Cannon C."/>
            <person name="Castanera R."/>
            <person name="Culley D."/>
            <person name="Daum C."/>
            <person name="Ezra D."/>
            <person name="Gonzalez J."/>
            <person name="Henrissat B."/>
            <person name="Kuo A."/>
            <person name="Liang C."/>
            <person name="Lipzen A."/>
            <person name="Lutzoni F."/>
            <person name="Magnuson J."/>
            <person name="Mondo S."/>
            <person name="Nolan M."/>
            <person name="Ohm R."/>
            <person name="Pangilinan J."/>
            <person name="Park H.-J."/>
            <person name="Ramirez L."/>
            <person name="Alfaro M."/>
            <person name="Sun H."/>
            <person name="Tritt A."/>
            <person name="Yoshinaga Y."/>
            <person name="Zwiers L.-H."/>
            <person name="Turgeon B."/>
            <person name="Goodwin S."/>
            <person name="Spatafora J."/>
            <person name="Crous P."/>
            <person name="Grigoriev I."/>
        </authorList>
    </citation>
    <scope>NUCLEOTIDE SEQUENCE</scope>
    <source>
        <strain evidence="16 18">CBS 304.34</strain>
    </source>
</reference>
<dbReference type="GO" id="GO:0004379">
    <property type="term" value="F:glycylpeptide N-tetradecanoyltransferase activity"/>
    <property type="evidence" value="ECO:0007669"/>
    <property type="project" value="UniProtKB-EC"/>
</dbReference>
<sequence>MPAQESKPSESSASGAAAAAAIAESTNPPSATIEDAHSGASSGDDEEPTPNTLDGGDVAAAASKSAKKSSSKKRKLKAALRGKSSAGDNKDAGEIGDRLSKEQLAALLETNPALAQEMDAQAAGTASSVQELLRKLTVSDVLTGTAPGGKNRKDMASHAFWNTQPVTKFEEAGGEQGDGPIKEIDVERVPKEPSQMYPGFEWVTMDLEDEKQLDETYELLTGHYVEDDDAQFRFNYSRSFLDWALKSPGWKKEWHVGVRASASGKLVAFISAIPVELRVRQKLLHCSEVNFLVVHKKLRSKRLAPVLIKEITRRCYVEDIFQAIYTAGVLIPTPISTCRYFHRALDWEKLYECKFSHLPPGSTKQRQVIKYKLPEKTTLPGLRAMEKKDIDSVLDLLKRYLETMQLAQIFTREEVEHWLLPSKTVAEQVVWSYVVEDPKTKKITDYVSFYSLESTVINHKKHKVVRAAYLYYYATETAFEKDKTLLRPKLNALIKDALILAKNEKFDVFNALTLLDNPLFLEEQKFGAGDGQLNYYLFNYRTAPVPGGLDMRNLPSEKNMRGVGVVML</sequence>
<feature type="domain" description="Glycylpeptide N-tetradecanoyltransferase N-terminal" evidence="14">
    <location>
        <begin position="183"/>
        <end position="338"/>
    </location>
</feature>
<dbReference type="RefSeq" id="XP_033581808.1">
    <property type="nucleotide sequence ID" value="XM_033719007.1"/>
</dbReference>
<evidence type="ECO:0000256" key="12">
    <source>
        <dbReference type="RuleBase" id="RU004178"/>
    </source>
</evidence>
<accession>A0A6A6Z3I6</accession>
<dbReference type="EMBL" id="MU003694">
    <property type="protein sequence ID" value="KAF2814844.1"/>
    <property type="molecule type" value="Genomic_DNA"/>
</dbReference>
<evidence type="ECO:0000313" key="17">
    <source>
        <dbReference type="Proteomes" id="UP000504636"/>
    </source>
</evidence>
<dbReference type="EC" id="2.3.1.97" evidence="5 11"/>
<gene>
    <name evidence="16 18" type="ORF">BDZ99DRAFT_458814</name>
</gene>
<dbReference type="Pfam" id="PF01233">
    <property type="entry name" value="NMT"/>
    <property type="match status" value="1"/>
</dbReference>
<comment type="subunit">
    <text evidence="4">Monomer.</text>
</comment>
<comment type="catalytic activity">
    <reaction evidence="10 11">
        <text>N-terminal glycyl-[protein] + tetradecanoyl-CoA = N-tetradecanoylglycyl-[protein] + CoA + H(+)</text>
        <dbReference type="Rhea" id="RHEA:15521"/>
        <dbReference type="Rhea" id="RHEA-COMP:12666"/>
        <dbReference type="Rhea" id="RHEA-COMP:12667"/>
        <dbReference type="ChEBI" id="CHEBI:15378"/>
        <dbReference type="ChEBI" id="CHEBI:57287"/>
        <dbReference type="ChEBI" id="CHEBI:57385"/>
        <dbReference type="ChEBI" id="CHEBI:64723"/>
        <dbReference type="ChEBI" id="CHEBI:133050"/>
        <dbReference type="EC" id="2.3.1.97"/>
    </reaction>
</comment>
<reference evidence="18" key="3">
    <citation type="submission" date="2025-04" db="UniProtKB">
        <authorList>
            <consortium name="RefSeq"/>
        </authorList>
    </citation>
    <scope>IDENTIFICATION</scope>
    <source>
        <strain evidence="18">CBS 304.34</strain>
    </source>
</reference>
<evidence type="ECO:0000256" key="9">
    <source>
        <dbReference type="ARBA" id="ARBA00023315"/>
    </source>
</evidence>
<evidence type="ECO:0000256" key="10">
    <source>
        <dbReference type="ARBA" id="ARBA00048276"/>
    </source>
</evidence>
<dbReference type="SUPFAM" id="SSF55729">
    <property type="entry name" value="Acyl-CoA N-acyltransferases (Nat)"/>
    <property type="match status" value="2"/>
</dbReference>
<keyword evidence="17" id="KW-1185">Reference proteome</keyword>
<protein>
    <recommendedName>
        <fullName evidence="6 11">Glycylpeptide N-tetradecanoyltransferase</fullName>
        <ecNumber evidence="5 11">2.3.1.97</ecNumber>
    </recommendedName>
</protein>
<dbReference type="GeneID" id="54459900"/>
<dbReference type="FunFam" id="3.40.630.30:FF:000042">
    <property type="entry name" value="Glycylpeptide N-tetradecanoyltransferase"/>
    <property type="match status" value="1"/>
</dbReference>
<feature type="compositionally biased region" description="Basic and acidic residues" evidence="13">
    <location>
        <begin position="88"/>
        <end position="97"/>
    </location>
</feature>
<name>A0A6A6Z3I6_9PEZI</name>
<comment type="subcellular location">
    <subcellularLocation>
        <location evidence="2">Cytoplasm</location>
    </subcellularLocation>
</comment>
<feature type="region of interest" description="Disordered" evidence="13">
    <location>
        <begin position="1"/>
        <end position="97"/>
    </location>
</feature>
<keyword evidence="9 11" id="KW-0012">Acyltransferase</keyword>
<feature type="compositionally biased region" description="Basic residues" evidence="13">
    <location>
        <begin position="65"/>
        <end position="80"/>
    </location>
</feature>
<evidence type="ECO:0000256" key="7">
    <source>
        <dbReference type="ARBA" id="ARBA00022490"/>
    </source>
</evidence>
<keyword evidence="8 11" id="KW-0808">Transferase</keyword>
<dbReference type="PROSITE" id="PS00976">
    <property type="entry name" value="NMT_2"/>
    <property type="match status" value="1"/>
</dbReference>
<evidence type="ECO:0000256" key="5">
    <source>
        <dbReference type="ARBA" id="ARBA00012923"/>
    </source>
</evidence>
<dbReference type="Proteomes" id="UP000504636">
    <property type="component" value="Unplaced"/>
</dbReference>
<dbReference type="InterPro" id="IPR022676">
    <property type="entry name" value="NMT_N"/>
</dbReference>
<dbReference type="OrthoDB" id="60315at2759"/>
<evidence type="ECO:0000256" key="6">
    <source>
        <dbReference type="ARBA" id="ARBA00022240"/>
    </source>
</evidence>
<feature type="domain" description="Glycylpeptide N-tetradecanoyltransferase C-terminal" evidence="15">
    <location>
        <begin position="352"/>
        <end position="566"/>
    </location>
</feature>
<evidence type="ECO:0000313" key="18">
    <source>
        <dbReference type="RefSeq" id="XP_033581808.1"/>
    </source>
</evidence>
<dbReference type="AlphaFoldDB" id="A0A6A6Z3I6"/>
<dbReference type="InterPro" id="IPR022678">
    <property type="entry name" value="NMT_CS"/>
</dbReference>
<dbReference type="PANTHER" id="PTHR11377">
    <property type="entry name" value="N-MYRISTOYL TRANSFERASE"/>
    <property type="match status" value="1"/>
</dbReference>
<dbReference type="FunFam" id="3.40.630.30:FF:000056">
    <property type="entry name" value="Glycylpeptide N-tetradecanoyltransferase"/>
    <property type="match status" value="1"/>
</dbReference>
<evidence type="ECO:0000256" key="8">
    <source>
        <dbReference type="ARBA" id="ARBA00022679"/>
    </source>
</evidence>
<evidence type="ECO:0000259" key="15">
    <source>
        <dbReference type="Pfam" id="PF02799"/>
    </source>
</evidence>
<evidence type="ECO:0000256" key="13">
    <source>
        <dbReference type="SAM" id="MobiDB-lite"/>
    </source>
</evidence>
<evidence type="ECO:0000259" key="14">
    <source>
        <dbReference type="Pfam" id="PF01233"/>
    </source>
</evidence>
<comment type="function">
    <text evidence="1 11">Adds a myristoyl group to the N-terminal glycine residue of certain cellular proteins.</text>
</comment>
<organism evidence="16">
    <name type="scientific">Mytilinidion resinicola</name>
    <dbReference type="NCBI Taxonomy" id="574789"/>
    <lineage>
        <taxon>Eukaryota</taxon>
        <taxon>Fungi</taxon>
        <taxon>Dikarya</taxon>
        <taxon>Ascomycota</taxon>
        <taxon>Pezizomycotina</taxon>
        <taxon>Dothideomycetes</taxon>
        <taxon>Pleosporomycetidae</taxon>
        <taxon>Mytilinidiales</taxon>
        <taxon>Mytilinidiaceae</taxon>
        <taxon>Mytilinidion</taxon>
    </lineage>
</organism>
<dbReference type="InterPro" id="IPR000903">
    <property type="entry name" value="NMT"/>
</dbReference>
<dbReference type="GO" id="GO:0005737">
    <property type="term" value="C:cytoplasm"/>
    <property type="evidence" value="ECO:0007669"/>
    <property type="project" value="UniProtKB-SubCell"/>
</dbReference>
<evidence type="ECO:0000256" key="4">
    <source>
        <dbReference type="ARBA" id="ARBA00011245"/>
    </source>
</evidence>
<dbReference type="InterPro" id="IPR016181">
    <property type="entry name" value="Acyl_CoA_acyltransferase"/>
</dbReference>